<dbReference type="InterPro" id="IPR003953">
    <property type="entry name" value="FAD-dep_OxRdtase_2_FAD-bd"/>
</dbReference>
<dbReference type="Pfam" id="PF00890">
    <property type="entry name" value="FAD_binding_2"/>
    <property type="match status" value="1"/>
</dbReference>
<organism evidence="9 10">
    <name type="scientific">Ketogulonicigenium vulgare (strain WSH-001)</name>
    <dbReference type="NCBI Taxonomy" id="759362"/>
    <lineage>
        <taxon>Bacteria</taxon>
        <taxon>Pseudomonadati</taxon>
        <taxon>Pseudomonadota</taxon>
        <taxon>Alphaproteobacteria</taxon>
        <taxon>Rhodobacterales</taxon>
        <taxon>Roseobacteraceae</taxon>
        <taxon>Ketogulonicigenium</taxon>
    </lineage>
</organism>
<dbReference type="Pfam" id="PF05199">
    <property type="entry name" value="GMC_oxred_C"/>
    <property type="match status" value="1"/>
</dbReference>
<dbReference type="Gene3D" id="3.50.50.60">
    <property type="entry name" value="FAD/NAD(P)-binding domain"/>
    <property type="match status" value="2"/>
</dbReference>
<proteinExistence type="inferred from homology"/>
<evidence type="ECO:0000256" key="4">
    <source>
        <dbReference type="ARBA" id="ARBA00022827"/>
    </source>
</evidence>
<dbReference type="PANTHER" id="PTHR42784">
    <property type="entry name" value="PYRANOSE 2-OXIDASE"/>
    <property type="match status" value="1"/>
</dbReference>
<dbReference type="PANTHER" id="PTHR42784:SF1">
    <property type="entry name" value="PYRANOSE 2-OXIDASE"/>
    <property type="match status" value="1"/>
</dbReference>
<dbReference type="RefSeq" id="WP_013368568.1">
    <property type="nucleotide sequence ID" value="NC_017386.1"/>
</dbReference>
<feature type="domain" description="Glucose-methanol-choline oxidoreductase C-terminal" evidence="8">
    <location>
        <begin position="382"/>
        <end position="529"/>
    </location>
</feature>
<feature type="domain" description="Glucose-methanol-choline oxidoreductase N-terminal" evidence="6">
    <location>
        <begin position="216"/>
        <end position="293"/>
    </location>
</feature>
<dbReference type="Pfam" id="PF00732">
    <property type="entry name" value="GMC_oxred_N"/>
    <property type="match status" value="1"/>
</dbReference>
<keyword evidence="5" id="KW-0560">Oxidoreductase</keyword>
<evidence type="ECO:0000259" key="7">
    <source>
        <dbReference type="Pfam" id="PF00890"/>
    </source>
</evidence>
<evidence type="ECO:0000313" key="10">
    <source>
        <dbReference type="Proteomes" id="UP000000692"/>
    </source>
</evidence>
<dbReference type="GO" id="GO:0016614">
    <property type="term" value="F:oxidoreductase activity, acting on CH-OH group of donors"/>
    <property type="evidence" value="ECO:0007669"/>
    <property type="project" value="InterPro"/>
</dbReference>
<dbReference type="HOGENOM" id="CLU_008878_4_0_5"/>
<dbReference type="SUPFAM" id="SSF54373">
    <property type="entry name" value="FAD-linked reductases, C-terminal domain"/>
    <property type="match status" value="1"/>
</dbReference>
<geneLocation type="plasmid" evidence="10">
    <name>pKVU_100</name>
</geneLocation>
<evidence type="ECO:0000313" key="9">
    <source>
        <dbReference type="EMBL" id="AEM42639.1"/>
    </source>
</evidence>
<gene>
    <name evidence="9" type="ordered locus">KVU_PA0222</name>
</gene>
<protein>
    <submittedName>
        <fullName evidence="9">Oxidoreductase protein</fullName>
    </submittedName>
</protein>
<keyword evidence="3" id="KW-0285">Flavoprotein</keyword>
<dbReference type="GO" id="GO:0050660">
    <property type="term" value="F:flavin adenine dinucleotide binding"/>
    <property type="evidence" value="ECO:0007669"/>
    <property type="project" value="InterPro"/>
</dbReference>
<comment type="similarity">
    <text evidence="2">Belongs to the GMC oxidoreductase family.</text>
</comment>
<name>F9YB87_KETVW</name>
<evidence type="ECO:0000256" key="3">
    <source>
        <dbReference type="ARBA" id="ARBA00022630"/>
    </source>
</evidence>
<feature type="domain" description="FAD-dependent oxidoreductase 2 FAD-binding" evidence="7">
    <location>
        <begin position="7"/>
        <end position="41"/>
    </location>
</feature>
<dbReference type="InterPro" id="IPR000172">
    <property type="entry name" value="GMC_OxRdtase_N"/>
</dbReference>
<sequence>MTNATYDVIVVGSGAAGSFAARELTAQGLKTLILEAGPAIGAKDFDPAKKSPVSDINIWERARATLRGQGVQARAAFFAQRVAHFFVNDRKNPYTTPKDAPFLWIRGRQTGGRLHSFGRVLLRWTDDDFRTQTRTGKGKDWPISYADLAPYYTEVEETLGLYGRTEGIETFPDGSYAHQAQYSPPEEDFKATVERKFPGRRVTTWRYIAPERMPKQLQTALDSGLLTVVNNAVVARVVTDPATGLASGVEYIDAATKARQHVSAKAVVLCASAIESVRLLLNSSNAQHPNGLGNSSGTLGRYFMDQLPCLAVGEVPAATGTFKDTAAPADEFYNPSGGIFIPRFDHSAKPRGDYCFQGSIGRYGTDGKPARMSFFGFGMMQPSADNRITLDRAKRDAWGIPVAHIRCVMGDEDRKNLRGQIDALQETVEGAGGAFEFIGSPLGLQEFGKGAYPEADPFSRMVFRQWFGRTMIMGAAIHETGGARMGDSAADSVLNAHNQSWDVPNLYVTDASAFVSSGVTGTTLTLMALTVRACRHLAASLRS</sequence>
<evidence type="ECO:0000259" key="8">
    <source>
        <dbReference type="Pfam" id="PF05199"/>
    </source>
</evidence>
<dbReference type="AlphaFoldDB" id="F9YB87"/>
<dbReference type="InterPro" id="IPR036188">
    <property type="entry name" value="FAD/NAD-bd_sf"/>
</dbReference>
<evidence type="ECO:0000256" key="5">
    <source>
        <dbReference type="ARBA" id="ARBA00023002"/>
    </source>
</evidence>
<keyword evidence="10" id="KW-1185">Reference proteome</keyword>
<keyword evidence="9" id="KW-0614">Plasmid</keyword>
<evidence type="ECO:0000256" key="1">
    <source>
        <dbReference type="ARBA" id="ARBA00001974"/>
    </source>
</evidence>
<reference evidence="9 10" key="1">
    <citation type="journal article" date="2011" name="J. Bacteriol.">
        <title>Complete genome sequence of the industrial strain Ketogulonicigenium vulgare WSH-001.</title>
        <authorList>
            <person name="Liu L."/>
            <person name="Li Y."/>
            <person name="Zhang J."/>
            <person name="Zhou Z."/>
            <person name="Liu J."/>
            <person name="Li X."/>
            <person name="Zhou J."/>
            <person name="Du G."/>
            <person name="Wang L."/>
            <person name="Chen J."/>
        </authorList>
    </citation>
    <scope>NUCLEOTIDE SEQUENCE [LARGE SCALE GENOMIC DNA]</scope>
    <source>
        <strain evidence="9 10">WSH-001</strain>
        <plasmid evidence="10">pKVU_100</plasmid>
    </source>
</reference>
<evidence type="ECO:0000256" key="2">
    <source>
        <dbReference type="ARBA" id="ARBA00010790"/>
    </source>
</evidence>
<accession>F9YB87</accession>
<dbReference type="OrthoDB" id="9798604at2"/>
<dbReference type="Proteomes" id="UP000000692">
    <property type="component" value="Plasmid 1"/>
</dbReference>
<evidence type="ECO:0000259" key="6">
    <source>
        <dbReference type="Pfam" id="PF00732"/>
    </source>
</evidence>
<dbReference type="InterPro" id="IPR051473">
    <property type="entry name" value="P2Ox-like"/>
</dbReference>
<dbReference type="PATRIC" id="fig|759362.5.peg.2916"/>
<dbReference type="SUPFAM" id="SSF51905">
    <property type="entry name" value="FAD/NAD(P)-binding domain"/>
    <property type="match status" value="1"/>
</dbReference>
<comment type="cofactor">
    <cofactor evidence="1">
        <name>FAD</name>
        <dbReference type="ChEBI" id="CHEBI:57692"/>
    </cofactor>
</comment>
<keyword evidence="4" id="KW-0274">FAD</keyword>
<dbReference type="KEGG" id="kvl:KVU_PA0222"/>
<dbReference type="EMBL" id="CP002019">
    <property type="protein sequence ID" value="AEM42639.1"/>
    <property type="molecule type" value="Genomic_DNA"/>
</dbReference>
<dbReference type="InterPro" id="IPR007867">
    <property type="entry name" value="GMC_OxRtase_C"/>
</dbReference>